<dbReference type="EMBL" id="CM041548">
    <property type="protein sequence ID" value="KAI3358295.1"/>
    <property type="molecule type" value="Genomic_DNA"/>
</dbReference>
<name>A0ACB8VRI2_9TELE</name>
<keyword evidence="2" id="KW-1185">Reference proteome</keyword>
<sequence>MKDHGISSKTSYSSMSDQELDDKIAALKARAPHAGYRLIKGLLQSEGHRVQWHRIKGSMHRIDSAGVLSRMTHMGSTVRRTYSVRGPLSLVHIDTNHKLIRYNIVIFGSVDGYSRKILYLNAANNNRSNTALRLFLKSVQQFGWPSRVRGDQGIENLGIARCMFTVRGTGRASFVSGKSVHNQRIERLWRDVWMAVTQVYYDILHTLEEDGLLVTTNDIHMFCTHYIFLPRLNDDLAKFSDVWNNHPLRTEQNLTPNQLWVMGHIQNPLTEAENLEQHPEVDTIDWEHAGIPYDSRCGVEVQDIPSPFSPGEMEQLQSTINPRGPSQCFGRDIYLNMVQYVHRFLAN</sequence>
<accession>A0ACB8VRI2</accession>
<protein>
    <submittedName>
        <fullName evidence="1">Uncharacterized protein</fullName>
    </submittedName>
</protein>
<evidence type="ECO:0000313" key="2">
    <source>
        <dbReference type="Proteomes" id="UP000831701"/>
    </source>
</evidence>
<dbReference type="Proteomes" id="UP000831701">
    <property type="component" value="Chromosome 18"/>
</dbReference>
<proteinExistence type="predicted"/>
<gene>
    <name evidence="1" type="ORF">L3Q82_014674</name>
</gene>
<evidence type="ECO:0000313" key="1">
    <source>
        <dbReference type="EMBL" id="KAI3358295.1"/>
    </source>
</evidence>
<reference evidence="1" key="1">
    <citation type="submission" date="2022-04" db="EMBL/GenBank/DDBJ databases">
        <title>Jade perch genome.</title>
        <authorList>
            <person name="Chao B."/>
        </authorList>
    </citation>
    <scope>NUCLEOTIDE SEQUENCE</scope>
    <source>
        <strain evidence="1">CB-2022</strain>
    </source>
</reference>
<comment type="caution">
    <text evidence="1">The sequence shown here is derived from an EMBL/GenBank/DDBJ whole genome shotgun (WGS) entry which is preliminary data.</text>
</comment>
<organism evidence="1 2">
    <name type="scientific">Scortum barcoo</name>
    <name type="common">barcoo grunter</name>
    <dbReference type="NCBI Taxonomy" id="214431"/>
    <lineage>
        <taxon>Eukaryota</taxon>
        <taxon>Metazoa</taxon>
        <taxon>Chordata</taxon>
        <taxon>Craniata</taxon>
        <taxon>Vertebrata</taxon>
        <taxon>Euteleostomi</taxon>
        <taxon>Actinopterygii</taxon>
        <taxon>Neopterygii</taxon>
        <taxon>Teleostei</taxon>
        <taxon>Neoteleostei</taxon>
        <taxon>Acanthomorphata</taxon>
        <taxon>Eupercaria</taxon>
        <taxon>Centrarchiformes</taxon>
        <taxon>Terapontoidei</taxon>
        <taxon>Terapontidae</taxon>
        <taxon>Scortum</taxon>
    </lineage>
</organism>